<organism evidence="3 4">
    <name type="scientific">Candidatus Daviesbacteria bacterium RIFCSPHIGHO2_02_FULL_43_12</name>
    <dbReference type="NCBI Taxonomy" id="1797776"/>
    <lineage>
        <taxon>Bacteria</taxon>
        <taxon>Candidatus Daviesiibacteriota</taxon>
    </lineage>
</organism>
<gene>
    <name evidence="3" type="ORF">A3D25_04415</name>
</gene>
<evidence type="ECO:0000259" key="2">
    <source>
        <dbReference type="Pfam" id="PF01035"/>
    </source>
</evidence>
<dbReference type="PANTHER" id="PTHR42942:SF1">
    <property type="entry name" value="ALKYLTRANSFERASE-LIKE PROTEIN 1"/>
    <property type="match status" value="1"/>
</dbReference>
<proteinExistence type="predicted"/>
<reference evidence="3 4" key="1">
    <citation type="journal article" date="2016" name="Nat. Commun.">
        <title>Thousands of microbial genomes shed light on interconnected biogeochemical processes in an aquifer system.</title>
        <authorList>
            <person name="Anantharaman K."/>
            <person name="Brown C.T."/>
            <person name="Hug L.A."/>
            <person name="Sharon I."/>
            <person name="Castelle C.J."/>
            <person name="Probst A.J."/>
            <person name="Thomas B.C."/>
            <person name="Singh A."/>
            <person name="Wilkins M.J."/>
            <person name="Karaoz U."/>
            <person name="Brodie E.L."/>
            <person name="Williams K.H."/>
            <person name="Hubbard S.S."/>
            <person name="Banfield J.F."/>
        </authorList>
    </citation>
    <scope>NUCLEOTIDE SEQUENCE [LARGE SCALE GENOMIC DNA]</scope>
</reference>
<accession>A0A1F5KGG1</accession>
<sequence length="105" mass="11787">MLAFKERVINLVKKVPYGKVTTYGTLATLSGVPRGARLVGGILHYTNEKTPLPWHRVINREGYLSINCMDHPKQLQKALLEQEGVVVSPAFMVDLTIYGWFGESK</sequence>
<dbReference type="CDD" id="cd06445">
    <property type="entry name" value="ATase"/>
    <property type="match status" value="1"/>
</dbReference>
<comment type="caution">
    <text evidence="3">The sequence shown here is derived from an EMBL/GenBank/DDBJ whole genome shotgun (WGS) entry which is preliminary data.</text>
</comment>
<dbReference type="Proteomes" id="UP000177328">
    <property type="component" value="Unassembled WGS sequence"/>
</dbReference>
<dbReference type="InterPro" id="IPR036217">
    <property type="entry name" value="MethylDNA_cys_MeTrfase_DNAb"/>
</dbReference>
<dbReference type="PANTHER" id="PTHR42942">
    <property type="entry name" value="6-O-METHYLGUANINE DNA METHYLTRANSFERASE"/>
    <property type="match status" value="1"/>
</dbReference>
<dbReference type="SUPFAM" id="SSF46767">
    <property type="entry name" value="Methylated DNA-protein cysteine methyltransferase, C-terminal domain"/>
    <property type="match status" value="1"/>
</dbReference>
<keyword evidence="1" id="KW-0227">DNA damage</keyword>
<name>A0A1F5KGG1_9BACT</name>
<evidence type="ECO:0000256" key="1">
    <source>
        <dbReference type="ARBA" id="ARBA00022763"/>
    </source>
</evidence>
<dbReference type="AlphaFoldDB" id="A0A1F5KGG1"/>
<feature type="domain" description="Methylated-DNA-[protein]-cysteine S-methyltransferase DNA binding" evidence="2">
    <location>
        <begin position="3"/>
        <end position="85"/>
    </location>
</feature>
<dbReference type="InterPro" id="IPR014048">
    <property type="entry name" value="MethylDNA_cys_MeTrfase_DNA-bd"/>
</dbReference>
<dbReference type="InterPro" id="IPR036388">
    <property type="entry name" value="WH-like_DNA-bd_sf"/>
</dbReference>
<dbReference type="GO" id="GO:0003824">
    <property type="term" value="F:catalytic activity"/>
    <property type="evidence" value="ECO:0007669"/>
    <property type="project" value="InterPro"/>
</dbReference>
<dbReference type="GO" id="GO:0006281">
    <property type="term" value="P:DNA repair"/>
    <property type="evidence" value="ECO:0007669"/>
    <property type="project" value="InterPro"/>
</dbReference>
<dbReference type="InterPro" id="IPR052520">
    <property type="entry name" value="ATL_DNA_repair"/>
</dbReference>
<protein>
    <recommendedName>
        <fullName evidence="2">Methylated-DNA-[protein]-cysteine S-methyltransferase DNA binding domain-containing protein</fullName>
    </recommendedName>
</protein>
<dbReference type="Gene3D" id="1.10.10.10">
    <property type="entry name" value="Winged helix-like DNA-binding domain superfamily/Winged helix DNA-binding domain"/>
    <property type="match status" value="1"/>
</dbReference>
<dbReference type="Pfam" id="PF01035">
    <property type="entry name" value="DNA_binding_1"/>
    <property type="match status" value="1"/>
</dbReference>
<evidence type="ECO:0000313" key="4">
    <source>
        <dbReference type="Proteomes" id="UP000177328"/>
    </source>
</evidence>
<dbReference type="EMBL" id="MFDD01000014">
    <property type="protein sequence ID" value="OGE40017.1"/>
    <property type="molecule type" value="Genomic_DNA"/>
</dbReference>
<evidence type="ECO:0000313" key="3">
    <source>
        <dbReference type="EMBL" id="OGE40017.1"/>
    </source>
</evidence>